<reference evidence="1 2" key="1">
    <citation type="submission" date="2020-02" db="EMBL/GenBank/DDBJ databases">
        <title>Characterization of vanA genotype vancomycin-resistant Enterococcus saigonensis VE80.</title>
        <authorList>
            <person name="Harada T."/>
            <person name="Motooka D."/>
            <person name="Nakamura S."/>
            <person name="Yamamoto Y."/>
            <person name="Kawahara R."/>
            <person name="Kawatsu K."/>
        </authorList>
    </citation>
    <scope>NUCLEOTIDE SEQUENCE [LARGE SCALE GENOMIC DNA]</scope>
    <source>
        <strain evidence="1 2">VE80</strain>
    </source>
</reference>
<accession>A0A679INU2</accession>
<dbReference type="EMBL" id="AP022822">
    <property type="protein sequence ID" value="BCA86521.1"/>
    <property type="molecule type" value="Genomic_DNA"/>
</dbReference>
<dbReference type="SUPFAM" id="SSF53732">
    <property type="entry name" value="Aconitase iron-sulfur domain"/>
    <property type="match status" value="1"/>
</dbReference>
<evidence type="ECO:0000313" key="2">
    <source>
        <dbReference type="Proteomes" id="UP000502998"/>
    </source>
</evidence>
<organism evidence="1 2">
    <name type="scientific">Enterococcus saigonensis</name>
    <dbReference type="NCBI Taxonomy" id="1805431"/>
    <lineage>
        <taxon>Bacteria</taxon>
        <taxon>Bacillati</taxon>
        <taxon>Bacillota</taxon>
        <taxon>Bacilli</taxon>
        <taxon>Lactobacillales</taxon>
        <taxon>Enterococcaceae</taxon>
        <taxon>Enterococcus</taxon>
    </lineage>
</organism>
<dbReference type="Proteomes" id="UP000502998">
    <property type="component" value="Chromosome"/>
</dbReference>
<keyword evidence="2" id="KW-1185">Reference proteome</keyword>
<gene>
    <name evidence="1" type="ORF">EsVE80_20440</name>
</gene>
<proteinExistence type="predicted"/>
<dbReference type="AlphaFoldDB" id="A0A679INU2"/>
<dbReference type="KEGG" id="esg:EsVE80_20440"/>
<protein>
    <recommendedName>
        <fullName evidence="3">Aconitase/3-isopropylmalate dehydratase large subunit alpha/beta/alpha domain-containing protein</fullName>
    </recommendedName>
</protein>
<evidence type="ECO:0008006" key="3">
    <source>
        <dbReference type="Google" id="ProtNLM"/>
    </source>
</evidence>
<evidence type="ECO:0000313" key="1">
    <source>
        <dbReference type="EMBL" id="BCA86521.1"/>
    </source>
</evidence>
<dbReference type="InterPro" id="IPR036008">
    <property type="entry name" value="Aconitase_4Fe-4S_dom"/>
</dbReference>
<sequence>MGKTLFDKVWERHVITGEEGGAQLLYVDLQLIHEVTSPQAFEGLRQWVKKSRNCAYGGT</sequence>
<name>A0A679INU2_9ENTE</name>